<feature type="domain" description="Ariadne" evidence="1">
    <location>
        <begin position="30"/>
        <end position="141"/>
    </location>
</feature>
<comment type="caution">
    <text evidence="3">The sequence shown here is derived from an EMBL/GenBank/DDBJ whole genome shotgun (WGS) entry which is preliminary data.</text>
</comment>
<dbReference type="Proteomes" id="UP000682733">
    <property type="component" value="Unassembled WGS sequence"/>
</dbReference>
<reference evidence="3" key="1">
    <citation type="submission" date="2021-02" db="EMBL/GenBank/DDBJ databases">
        <authorList>
            <person name="Nowell W R."/>
        </authorList>
    </citation>
    <scope>NUCLEOTIDE SEQUENCE</scope>
</reference>
<dbReference type="Proteomes" id="UP000677228">
    <property type="component" value="Unassembled WGS sequence"/>
</dbReference>
<protein>
    <recommendedName>
        <fullName evidence="1">Ariadne domain-containing protein</fullName>
    </recommendedName>
</protein>
<proteinExistence type="predicted"/>
<accession>A0A8S2UFK7</accession>
<evidence type="ECO:0000259" key="1">
    <source>
        <dbReference type="Pfam" id="PF19422"/>
    </source>
</evidence>
<dbReference type="AlphaFoldDB" id="A0A8S2UFK7"/>
<dbReference type="InterPro" id="IPR045840">
    <property type="entry name" value="Ariadne"/>
</dbReference>
<evidence type="ECO:0000313" key="3">
    <source>
        <dbReference type="EMBL" id="CAF4340834.1"/>
    </source>
</evidence>
<organism evidence="3 4">
    <name type="scientific">Didymodactylos carnosus</name>
    <dbReference type="NCBI Taxonomy" id="1234261"/>
    <lineage>
        <taxon>Eukaryota</taxon>
        <taxon>Metazoa</taxon>
        <taxon>Spiralia</taxon>
        <taxon>Gnathifera</taxon>
        <taxon>Rotifera</taxon>
        <taxon>Eurotatoria</taxon>
        <taxon>Bdelloidea</taxon>
        <taxon>Philodinida</taxon>
        <taxon>Philodinidae</taxon>
        <taxon>Didymodactylos</taxon>
    </lineage>
</organism>
<dbReference type="EMBL" id="CAJOBA010062845">
    <property type="protein sequence ID" value="CAF4340834.1"/>
    <property type="molecule type" value="Genomic_DNA"/>
</dbReference>
<gene>
    <name evidence="2" type="ORF">OVA965_LOCUS39283</name>
    <name evidence="3" type="ORF">TMI583_LOCUS40564</name>
</gene>
<sequence>MWSKHNECNRFNPNAVSEEMQAIYAASLSRYLHYNDRYHNHEHSLELETKQYERTKQQVEKNERQISTNDFRIIKDAFEVLLKCRQVLMYTYPFAFYLDRNNQAFVFEQNQADLERSCEELSELLEQDLSKETIFKEIKLKIFEKYRYCDKRKNVLLTHVKEGYLNNYWKYLEDI</sequence>
<evidence type="ECO:0000313" key="2">
    <source>
        <dbReference type="EMBL" id="CAF1550806.1"/>
    </source>
</evidence>
<dbReference type="Pfam" id="PF19422">
    <property type="entry name" value="Ariadne"/>
    <property type="match status" value="1"/>
</dbReference>
<name>A0A8S2UFK7_9BILA</name>
<dbReference type="Gene3D" id="1.20.120.1750">
    <property type="match status" value="1"/>
</dbReference>
<evidence type="ECO:0000313" key="4">
    <source>
        <dbReference type="Proteomes" id="UP000682733"/>
    </source>
</evidence>
<dbReference type="EMBL" id="CAJNOK010040387">
    <property type="protein sequence ID" value="CAF1550806.1"/>
    <property type="molecule type" value="Genomic_DNA"/>
</dbReference>